<keyword evidence="3" id="KW-0804">Transcription</keyword>
<dbReference type="AlphaFoldDB" id="A0A7W2EE92"/>
<dbReference type="EMBL" id="JACEZS010000001">
    <property type="protein sequence ID" value="MBA5604060.1"/>
    <property type="molecule type" value="Genomic_DNA"/>
</dbReference>
<proteinExistence type="predicted"/>
<comment type="caution">
    <text evidence="5">The sequence shown here is derived from an EMBL/GenBank/DDBJ whole genome shotgun (WGS) entry which is preliminary data.</text>
</comment>
<dbReference type="InterPro" id="IPR032687">
    <property type="entry name" value="AraC-type_N"/>
</dbReference>
<dbReference type="GO" id="GO:0005829">
    <property type="term" value="C:cytosol"/>
    <property type="evidence" value="ECO:0007669"/>
    <property type="project" value="TreeGrafter"/>
</dbReference>
<protein>
    <submittedName>
        <fullName evidence="5">AraC family transcriptional regulator</fullName>
    </submittedName>
</protein>
<dbReference type="Pfam" id="PF12833">
    <property type="entry name" value="HTH_18"/>
    <property type="match status" value="1"/>
</dbReference>
<dbReference type="Proteomes" id="UP000566711">
    <property type="component" value="Unassembled WGS sequence"/>
</dbReference>
<evidence type="ECO:0000256" key="1">
    <source>
        <dbReference type="ARBA" id="ARBA00023015"/>
    </source>
</evidence>
<keyword evidence="1" id="KW-0805">Transcription regulation</keyword>
<dbReference type="GO" id="GO:0000976">
    <property type="term" value="F:transcription cis-regulatory region binding"/>
    <property type="evidence" value="ECO:0007669"/>
    <property type="project" value="TreeGrafter"/>
</dbReference>
<dbReference type="GO" id="GO:0003700">
    <property type="term" value="F:DNA-binding transcription factor activity"/>
    <property type="evidence" value="ECO:0007669"/>
    <property type="project" value="InterPro"/>
</dbReference>
<reference evidence="5 6" key="1">
    <citation type="submission" date="2020-07" db="EMBL/GenBank/DDBJ databases">
        <title>Novel species isolated from subtropical streams in China.</title>
        <authorList>
            <person name="Lu H."/>
        </authorList>
    </citation>
    <scope>NUCLEOTIDE SEQUENCE [LARGE SCALE GENOMIC DNA]</scope>
    <source>
        <strain evidence="5 6">FT3S</strain>
    </source>
</reference>
<evidence type="ECO:0000313" key="5">
    <source>
        <dbReference type="EMBL" id="MBA5604060.1"/>
    </source>
</evidence>
<name>A0A7W2EE92_9BURK</name>
<evidence type="ECO:0000256" key="2">
    <source>
        <dbReference type="ARBA" id="ARBA00023125"/>
    </source>
</evidence>
<keyword evidence="2" id="KW-0238">DNA-binding</keyword>
<dbReference type="PANTHER" id="PTHR47894">
    <property type="entry name" value="HTH-TYPE TRANSCRIPTIONAL REGULATOR GADX"/>
    <property type="match status" value="1"/>
</dbReference>
<sequence length="348" mass="38397">MSNPLRVLPATVMGLTGSVPGAYVRLLFDYLAQQGADAGAILGEAPPSPEATPPSYPVLRWAGMLAAAARELRDPALGLHVGATITPAHLGPLGYVLLASQSVLAALQRYLRYQRLVHDVSPVRTYPADDRLVLEWSDESRHIGLLANQCGLAALVQFARDITGSDIDPVVIHFVEPAPADVAPYAVLFRCPVLFGQEATRVCFPRQLLDLPLRRADPALVAMLERQVQASLEALPGPDHMLQAVRRCISSHLLDGEAMLDQVAQELHVSGRTLRRWLQARGWSFRNLLEDTRRRLAEHYLRDTPLSLPEVALLLGYSEQSAFNRAFMNWCGMTPRRWRLAARKSAQG</sequence>
<dbReference type="PROSITE" id="PS01124">
    <property type="entry name" value="HTH_ARAC_FAMILY_2"/>
    <property type="match status" value="1"/>
</dbReference>
<evidence type="ECO:0000256" key="3">
    <source>
        <dbReference type="ARBA" id="ARBA00023163"/>
    </source>
</evidence>
<evidence type="ECO:0000313" key="6">
    <source>
        <dbReference type="Proteomes" id="UP000566711"/>
    </source>
</evidence>
<feature type="domain" description="HTH araC/xylS-type" evidence="4">
    <location>
        <begin position="243"/>
        <end position="341"/>
    </location>
</feature>
<dbReference type="Gene3D" id="1.10.10.60">
    <property type="entry name" value="Homeodomain-like"/>
    <property type="match status" value="1"/>
</dbReference>
<evidence type="ECO:0000259" key="4">
    <source>
        <dbReference type="PROSITE" id="PS01124"/>
    </source>
</evidence>
<keyword evidence="6" id="KW-1185">Reference proteome</keyword>
<dbReference type="PANTHER" id="PTHR47894:SF1">
    <property type="entry name" value="HTH-TYPE TRANSCRIPTIONAL REGULATOR VQSM"/>
    <property type="match status" value="1"/>
</dbReference>
<dbReference type="InterPro" id="IPR018060">
    <property type="entry name" value="HTH_AraC"/>
</dbReference>
<dbReference type="InterPro" id="IPR009057">
    <property type="entry name" value="Homeodomain-like_sf"/>
</dbReference>
<organism evidence="5 6">
    <name type="scientific">Rugamonas fusca</name>
    <dbReference type="NCBI Taxonomy" id="2758568"/>
    <lineage>
        <taxon>Bacteria</taxon>
        <taxon>Pseudomonadati</taxon>
        <taxon>Pseudomonadota</taxon>
        <taxon>Betaproteobacteria</taxon>
        <taxon>Burkholderiales</taxon>
        <taxon>Oxalobacteraceae</taxon>
        <taxon>Telluria group</taxon>
        <taxon>Rugamonas</taxon>
    </lineage>
</organism>
<dbReference type="Pfam" id="PF12625">
    <property type="entry name" value="Arabinose_bd"/>
    <property type="match status" value="1"/>
</dbReference>
<dbReference type="SMART" id="SM00342">
    <property type="entry name" value="HTH_ARAC"/>
    <property type="match status" value="1"/>
</dbReference>
<dbReference type="RefSeq" id="WP_182213232.1">
    <property type="nucleotide sequence ID" value="NZ_JACEZS010000001.1"/>
</dbReference>
<gene>
    <name evidence="5" type="ORF">H3H36_01630</name>
</gene>
<dbReference type="SUPFAM" id="SSF46689">
    <property type="entry name" value="Homeodomain-like"/>
    <property type="match status" value="1"/>
</dbReference>
<accession>A0A7W2EE92</accession>